<proteinExistence type="predicted"/>
<gene>
    <name evidence="1" type="ORF">FAM18157_01419</name>
</gene>
<dbReference type="AlphaFoldDB" id="A0A422M303"/>
<name>A0A422M303_LACPA</name>
<dbReference type="Proteomes" id="UP000284716">
    <property type="component" value="Unassembled WGS sequence"/>
</dbReference>
<organism evidence="1 2">
    <name type="scientific">Lacticaseibacillus paracasei</name>
    <name type="common">Lactobacillus paracasei</name>
    <dbReference type="NCBI Taxonomy" id="1597"/>
    <lineage>
        <taxon>Bacteria</taxon>
        <taxon>Bacillati</taxon>
        <taxon>Bacillota</taxon>
        <taxon>Bacilli</taxon>
        <taxon>Lactobacillales</taxon>
        <taxon>Lactobacillaceae</taxon>
        <taxon>Lacticaseibacillus</taxon>
    </lineage>
</organism>
<reference evidence="1 2" key="1">
    <citation type="journal article" date="2018" name="Front. Microbiol.">
        <title>Conversion of Methionine to Cysteine in Lactobacillus paracasei Depends on the Highly Mobile cysK-ctl-cysE Gene Cluster.</title>
        <authorList>
            <person name="Wuthrich D."/>
            <person name="Irmler S."/>
            <person name="Berthoud H."/>
            <person name="Guggenbuhl B."/>
            <person name="Eugster E."/>
            <person name="Bruggmann R."/>
        </authorList>
    </citation>
    <scope>NUCLEOTIDE SEQUENCE [LARGE SCALE GENOMIC DNA]</scope>
    <source>
        <strain evidence="1 2">FAM18157</strain>
    </source>
</reference>
<dbReference type="EMBL" id="LKFS01000054">
    <property type="protein sequence ID" value="RND81496.1"/>
    <property type="molecule type" value="Genomic_DNA"/>
</dbReference>
<accession>A0A422M303</accession>
<evidence type="ECO:0000313" key="2">
    <source>
        <dbReference type="Proteomes" id="UP000284716"/>
    </source>
</evidence>
<protein>
    <submittedName>
        <fullName evidence="1">Uncharacterized protein</fullName>
    </submittedName>
</protein>
<comment type="caution">
    <text evidence="1">The sequence shown here is derived from an EMBL/GenBank/DDBJ whole genome shotgun (WGS) entry which is preliminary data.</text>
</comment>
<dbReference type="RefSeq" id="WP_016383088.1">
    <property type="nucleotide sequence ID" value="NZ_CP104303.1"/>
</dbReference>
<evidence type="ECO:0000313" key="1">
    <source>
        <dbReference type="EMBL" id="RND81496.1"/>
    </source>
</evidence>
<sequence>MAQMVMTKFGYMSKAEASIIGKLAKEEAQKKAKEDKKKRGRCGDM</sequence>